<keyword evidence="2" id="KW-1185">Reference proteome</keyword>
<dbReference type="Proteomes" id="UP000694001">
    <property type="component" value="Chromosome"/>
</dbReference>
<dbReference type="EMBL" id="CP076448">
    <property type="protein sequence ID" value="QXM24897.1"/>
    <property type="molecule type" value="Genomic_DNA"/>
</dbReference>
<gene>
    <name evidence="1" type="ORF">KO353_01085</name>
</gene>
<sequence length="357" mass="36419">MAEGLRLIPPARLREIARAIFGAAGCPDAEAEAIADHLVDANLAGHDSHGVIRILPYVKALRRGAVVPGRTPEVVRQEPALVVLDAANGFGQTAANAATDRACSIAETMGAGTVLMRRSGHVGRLGAYAERAGAKGFATIILCNAPRPGGGVIAPWGGRERRLGANPIAMGMPRPGAPAFILDFSTSYYAVGKLRVARNRGQLLPEPAIIAADGTPTRDPNAYFGPPEGAMIPFGGHKGYALNVFTDLLAGLLSGGGADYPPPGTDEQGGNNLLIHAVSVEAAVGGSGARGLAEAIAAYAAWVTSATPLDPARPVLLPGEPEARARAERAAGIALDPQTLAQIAEAASLVGLGDLGL</sequence>
<dbReference type="GO" id="GO:0016491">
    <property type="term" value="F:oxidoreductase activity"/>
    <property type="evidence" value="ECO:0007669"/>
    <property type="project" value="InterPro"/>
</dbReference>
<dbReference type="PANTHER" id="PTHR11091:SF0">
    <property type="entry name" value="MALATE DEHYDROGENASE"/>
    <property type="match status" value="1"/>
</dbReference>
<evidence type="ECO:0000313" key="2">
    <source>
        <dbReference type="Proteomes" id="UP000694001"/>
    </source>
</evidence>
<accession>A0A975U2S0</accession>
<dbReference type="Pfam" id="PF02615">
    <property type="entry name" value="Ldh_2"/>
    <property type="match status" value="1"/>
</dbReference>
<dbReference type="KEGG" id="elio:KO353_01085"/>
<name>A0A975U2S0_9PROT</name>
<reference evidence="1" key="1">
    <citation type="submission" date="2021-06" db="EMBL/GenBank/DDBJ databases">
        <title>Elioraea tepida, sp. nov., a moderately thermophilic aerobic anoxygenic phototrophic bacterium isolated from an alkaline siliceous hot spring mat community in Yellowstone National Park, WY, USA.</title>
        <authorList>
            <person name="Saini M.K."/>
            <person name="Yoshida S."/>
            <person name="Sebastian A."/>
            <person name="Hirose S."/>
            <person name="Hara E."/>
            <person name="Tamaki H."/>
            <person name="Soulier N.T."/>
            <person name="Albert I."/>
            <person name="Hanada S."/>
            <person name="Bryant D.A."/>
            <person name="Tank M."/>
        </authorList>
    </citation>
    <scope>NUCLEOTIDE SEQUENCE</scope>
    <source>
        <strain evidence="1">MS-P2</strain>
    </source>
</reference>
<dbReference type="AlphaFoldDB" id="A0A975U2S0"/>
<dbReference type="InterPro" id="IPR003767">
    <property type="entry name" value="Malate/L-lactate_DH-like"/>
</dbReference>
<dbReference type="RefSeq" id="WP_218285954.1">
    <property type="nucleotide sequence ID" value="NZ_CP076448.1"/>
</dbReference>
<evidence type="ECO:0000313" key="1">
    <source>
        <dbReference type="EMBL" id="QXM24897.1"/>
    </source>
</evidence>
<proteinExistence type="predicted"/>
<organism evidence="1 2">
    <name type="scientific">Elioraea tepida</name>
    <dbReference type="NCBI Taxonomy" id="2843330"/>
    <lineage>
        <taxon>Bacteria</taxon>
        <taxon>Pseudomonadati</taxon>
        <taxon>Pseudomonadota</taxon>
        <taxon>Alphaproteobacteria</taxon>
        <taxon>Acetobacterales</taxon>
        <taxon>Elioraeaceae</taxon>
        <taxon>Elioraea</taxon>
    </lineage>
</organism>
<dbReference type="PANTHER" id="PTHR11091">
    <property type="entry name" value="OXIDOREDUCTASE-RELATED"/>
    <property type="match status" value="1"/>
</dbReference>
<protein>
    <submittedName>
        <fullName evidence="1">Ldh family oxidoreductase</fullName>
    </submittedName>
</protein>